<evidence type="ECO:0000313" key="1">
    <source>
        <dbReference type="EMBL" id="CAH6720194.1"/>
    </source>
</evidence>
<proteinExistence type="predicted"/>
<protein>
    <submittedName>
        <fullName evidence="1">Chromatin structure-remodeling complex protein Rsc8p</fullName>
    </submittedName>
</protein>
<comment type="caution">
    <text evidence="1">The sequence shown here is derived from an EMBL/GenBank/DDBJ whole genome shotgun (WGS) entry which is preliminary data.</text>
</comment>
<name>A0ACA9Y5E5_9ASCO</name>
<keyword evidence="2" id="KW-1185">Reference proteome</keyword>
<dbReference type="EMBL" id="CALSDN010000003">
    <property type="protein sequence ID" value="CAH6720194.1"/>
    <property type="molecule type" value="Genomic_DNA"/>
</dbReference>
<evidence type="ECO:0000313" key="2">
    <source>
        <dbReference type="Proteomes" id="UP001152531"/>
    </source>
</evidence>
<accession>A0ACA9Y5E5</accession>
<sequence length="541" mass="62284">MSVNVSESETPMEVQLEDNNGVKIEEKKPIDIAKAKASFQDRAQQYLVEQGKHIIMPSFSKWFDMNEIHDIEKTSFPDFFDETSKSSYKSANSYKYTRDFMINCYRLNPIEYLTVTALRRSLSGDVASIIRIHQFLEKWGLINYQIDPRTKPSTIAPQYTGHFQIVLDTPRALVPFIAEDVEIINESPIKENGDLPSPVSSDEDFKTIPLNLEVRRNIYDENKDFKENTNQYICNVAGKDTNEVRYHNLKSKDQSNIAPSINNGNNISEECFQQGLFPSNFQSTDFLKFSKQKDNDIWTEQDIILLLEGIEMFGTNDITSNDPAENLSQFTKNSNQWERISNHVGTKSKQQCILKFIQLPIEDKYLNKLIDTKSITKESSTKENLVEKVVEQIIKSNEGKELLTKNSQQKLDDINKDSTGLINQITELTLEKVNLKLNNLSLLEDNLVNIENQLNLERKQLSIERWLQYEKIMNFKKSNQIPEISNLLDDLLTPVSIKEINKEFNKKIDLSDSLSNSKDTSDVNNLPLSVTKPQAYQFWSG</sequence>
<organism evidence="1 2">
    <name type="scientific">[Candida] jaroonii</name>
    <dbReference type="NCBI Taxonomy" id="467808"/>
    <lineage>
        <taxon>Eukaryota</taxon>
        <taxon>Fungi</taxon>
        <taxon>Dikarya</taxon>
        <taxon>Ascomycota</taxon>
        <taxon>Saccharomycotina</taxon>
        <taxon>Pichiomycetes</taxon>
        <taxon>Debaryomycetaceae</taxon>
        <taxon>Yamadazyma</taxon>
    </lineage>
</organism>
<gene>
    <name evidence="1" type="ORF">CLIB1444_03S06502</name>
</gene>
<reference evidence="1" key="1">
    <citation type="submission" date="2022-06" db="EMBL/GenBank/DDBJ databases">
        <authorList>
            <person name="Legras J.-L."/>
            <person name="Devillers H."/>
            <person name="Grondin C."/>
        </authorList>
    </citation>
    <scope>NUCLEOTIDE SEQUENCE</scope>
    <source>
        <strain evidence="1">CLIB 1444</strain>
    </source>
</reference>
<dbReference type="Proteomes" id="UP001152531">
    <property type="component" value="Unassembled WGS sequence"/>
</dbReference>